<sequence>MLDNPTLEIDREKNEVTIKCNGDTIKFKDDNVEVTRASKNMMFKSPEITPQLAISAFTVLHQYCSSISPHDCIRCTFYEHCPECFIGCPGDQGETIRKLQSNE</sequence>
<reference evidence="1" key="1">
    <citation type="journal article" date="2021" name="Proc. Natl. Acad. Sci. U.S.A.">
        <title>A Catalog of Tens of Thousands of Viruses from Human Metagenomes Reveals Hidden Associations with Chronic Diseases.</title>
        <authorList>
            <person name="Tisza M.J."/>
            <person name="Buck C.B."/>
        </authorList>
    </citation>
    <scope>NUCLEOTIDE SEQUENCE</scope>
    <source>
        <strain evidence="1">CtMYd37</strain>
    </source>
</reference>
<accession>A0A8S5M4M2</accession>
<dbReference type="EMBL" id="BK014818">
    <property type="protein sequence ID" value="DAD77178.1"/>
    <property type="molecule type" value="Genomic_DNA"/>
</dbReference>
<organism evidence="1">
    <name type="scientific">Siphoviridae sp. ctMYd37</name>
    <dbReference type="NCBI Taxonomy" id="2826260"/>
    <lineage>
        <taxon>Viruses</taxon>
        <taxon>Duplodnaviria</taxon>
        <taxon>Heunggongvirae</taxon>
        <taxon>Uroviricota</taxon>
        <taxon>Caudoviricetes</taxon>
    </lineage>
</organism>
<protein>
    <submittedName>
        <fullName evidence="1">Uncharacterized protein</fullName>
    </submittedName>
</protein>
<proteinExistence type="predicted"/>
<evidence type="ECO:0000313" key="1">
    <source>
        <dbReference type="EMBL" id="DAD77178.1"/>
    </source>
</evidence>
<name>A0A8S5M4M2_9CAUD</name>